<protein>
    <submittedName>
        <fullName evidence="2">MULE domain-containing protein</fullName>
    </submittedName>
</protein>
<sequence length="253" mass="29712">MLNSGAGVTSRWHPVNLYPISGAGVTSPQHPQFKFGFLNFLISYKKSFCGYISLQNGYIIIFICHENLTFLCKLETIYIDRTFSYCLKYFVQFFVIHGFINDYYVPLVFYILNNKSTDTYQLALSYIKNKAMQNFSLMFEPKYVTVDFESAIHLAVKSVWPLSEIISYHCRFHLTQAWYRKIQSLGLTSAHKDNNNQFSISLNNCRIIENNFDILNYFVLVFLPKKKKNNKYLFEIITKWHFCSKPLSFLMNA</sequence>
<feature type="domain" description="MULE transposase" evidence="1">
    <location>
        <begin position="77"/>
        <end position="176"/>
    </location>
</feature>
<gene>
    <name evidence="2" type="ORF">FWK35_00029934</name>
</gene>
<name>A0A6G0VW87_APHCR</name>
<dbReference type="OrthoDB" id="6587150at2759"/>
<dbReference type="EMBL" id="VUJU01012082">
    <property type="protein sequence ID" value="KAF0708806.1"/>
    <property type="molecule type" value="Genomic_DNA"/>
</dbReference>
<evidence type="ECO:0000313" key="2">
    <source>
        <dbReference type="EMBL" id="KAF0708806.1"/>
    </source>
</evidence>
<comment type="caution">
    <text evidence="2">The sequence shown here is derived from an EMBL/GenBank/DDBJ whole genome shotgun (WGS) entry which is preliminary data.</text>
</comment>
<reference evidence="2 3" key="1">
    <citation type="submission" date="2019-08" db="EMBL/GenBank/DDBJ databases">
        <title>Whole genome of Aphis craccivora.</title>
        <authorList>
            <person name="Voronova N.V."/>
            <person name="Shulinski R.S."/>
            <person name="Bandarenka Y.V."/>
            <person name="Zhorov D.G."/>
            <person name="Warner D."/>
        </authorList>
    </citation>
    <scope>NUCLEOTIDE SEQUENCE [LARGE SCALE GENOMIC DNA]</scope>
    <source>
        <strain evidence="2">180601</strain>
        <tissue evidence="2">Whole Body</tissue>
    </source>
</reference>
<accession>A0A6G0VW87</accession>
<dbReference type="AlphaFoldDB" id="A0A6G0VW87"/>
<dbReference type="Pfam" id="PF10551">
    <property type="entry name" value="MULE"/>
    <property type="match status" value="1"/>
</dbReference>
<organism evidence="2 3">
    <name type="scientific">Aphis craccivora</name>
    <name type="common">Cowpea aphid</name>
    <dbReference type="NCBI Taxonomy" id="307492"/>
    <lineage>
        <taxon>Eukaryota</taxon>
        <taxon>Metazoa</taxon>
        <taxon>Ecdysozoa</taxon>
        <taxon>Arthropoda</taxon>
        <taxon>Hexapoda</taxon>
        <taxon>Insecta</taxon>
        <taxon>Pterygota</taxon>
        <taxon>Neoptera</taxon>
        <taxon>Paraneoptera</taxon>
        <taxon>Hemiptera</taxon>
        <taxon>Sternorrhyncha</taxon>
        <taxon>Aphidomorpha</taxon>
        <taxon>Aphidoidea</taxon>
        <taxon>Aphididae</taxon>
        <taxon>Aphidini</taxon>
        <taxon>Aphis</taxon>
        <taxon>Aphis</taxon>
    </lineage>
</organism>
<dbReference type="Proteomes" id="UP000478052">
    <property type="component" value="Unassembled WGS sequence"/>
</dbReference>
<keyword evidence="3" id="KW-1185">Reference proteome</keyword>
<dbReference type="InterPro" id="IPR018289">
    <property type="entry name" value="MULE_transposase_dom"/>
</dbReference>
<proteinExistence type="predicted"/>
<evidence type="ECO:0000259" key="1">
    <source>
        <dbReference type="Pfam" id="PF10551"/>
    </source>
</evidence>
<evidence type="ECO:0000313" key="3">
    <source>
        <dbReference type="Proteomes" id="UP000478052"/>
    </source>
</evidence>